<evidence type="ECO:0000313" key="3">
    <source>
        <dbReference type="Proteomes" id="UP000292958"/>
    </source>
</evidence>
<reference evidence="2 3" key="1">
    <citation type="submission" date="2019-02" db="EMBL/GenBank/DDBJ databases">
        <title>Genomic Encyclopedia of Archaeal and Bacterial Type Strains, Phase II (KMG-II): from individual species to whole genera.</title>
        <authorList>
            <person name="Goeker M."/>
        </authorList>
    </citation>
    <scope>NUCLEOTIDE SEQUENCE [LARGE SCALE GENOMIC DNA]</scope>
    <source>
        <strain evidence="2 3">DSM 18101</strain>
    </source>
</reference>
<name>A0A4Q7YYT2_9BACT</name>
<dbReference type="EMBL" id="SHKW01000001">
    <property type="protein sequence ID" value="RZU42345.1"/>
    <property type="molecule type" value="Genomic_DNA"/>
</dbReference>
<sequence length="525" mass="56460">MNRDAEHGNASSSSSATGVSKVFRLFCVTLLGAMTCTIYTPAYAQSASIAQPASTESTEDKLQKLTAAVAQAQAQMNAYQNQMQELQKQLSALRQQLAAERSVAPASPSPPPPITGESSSQEGSASLEEIRERQAMEDTQIATHEQTKVETESKYPLKVTGLLLFNTSVNTRQVDIPEDPTYAIPGGGSTALSLRQTILGLDARGPELMGAASDADVRVDFFAIGSQSNYAANGLLRLRTAHAGLNWNHTRAFVALDRSLVAPYTPTSLVAVGEPPLAWSGNLWAWVPQIGVSHSVPLHHSVLKLAAGLVQVPNPPSLGQTTTNPPAVWQTERSRWPGTNARIAFAKGDNGEGPEIGLGGYFSPHMTASNVRFNAWAGTLDLRLPVGRHIEFLSNVYRGQALGGLGAGGYVDYVFEYTTTTRVLHPLDDIGGWAQLKFKPKARLEFNGAYGIDNPFANDIRRSIASSSTETYSGLSRNRTAFGNVIYSPSAYLLFSVEYRKLWTNYAGGSTNTSDVIGLGAGYRF</sequence>
<comment type="caution">
    <text evidence="2">The sequence shown here is derived from an EMBL/GenBank/DDBJ whole genome shotgun (WGS) entry which is preliminary data.</text>
</comment>
<protein>
    <submittedName>
        <fullName evidence="2">Uncharacterized protein</fullName>
    </submittedName>
</protein>
<dbReference type="AlphaFoldDB" id="A0A4Q7YYT2"/>
<accession>A0A4Q7YYT2</accession>
<dbReference type="Proteomes" id="UP000292958">
    <property type="component" value="Unassembled WGS sequence"/>
</dbReference>
<evidence type="ECO:0000313" key="2">
    <source>
        <dbReference type="EMBL" id="RZU42345.1"/>
    </source>
</evidence>
<evidence type="ECO:0000256" key="1">
    <source>
        <dbReference type="SAM" id="MobiDB-lite"/>
    </source>
</evidence>
<keyword evidence="3" id="KW-1185">Reference proteome</keyword>
<organism evidence="2 3">
    <name type="scientific">Edaphobacter modestus</name>
    <dbReference type="NCBI Taxonomy" id="388466"/>
    <lineage>
        <taxon>Bacteria</taxon>
        <taxon>Pseudomonadati</taxon>
        <taxon>Acidobacteriota</taxon>
        <taxon>Terriglobia</taxon>
        <taxon>Terriglobales</taxon>
        <taxon>Acidobacteriaceae</taxon>
        <taxon>Edaphobacter</taxon>
    </lineage>
</organism>
<feature type="region of interest" description="Disordered" evidence="1">
    <location>
        <begin position="97"/>
        <end position="128"/>
    </location>
</feature>
<proteinExistence type="predicted"/>
<gene>
    <name evidence="2" type="ORF">BDD14_3910</name>
</gene>